<protein>
    <submittedName>
        <fullName evidence="8">ComEC late competence protein 3</fullName>
    </submittedName>
</protein>
<keyword evidence="4 6" id="KW-1133">Transmembrane helix</keyword>
<feature type="transmembrane region" description="Helical" evidence="6">
    <location>
        <begin position="293"/>
        <end position="312"/>
    </location>
</feature>
<feature type="transmembrane region" description="Helical" evidence="6">
    <location>
        <begin position="385"/>
        <end position="404"/>
    </location>
</feature>
<sequence>MIIIVPFITFGLFYRYYHQTLEFQNDMLSKSLIANAKFITKPVISDNTLSGKLQIDSDYYQYYFKPNRKVKSSDSSELYRRDCKIHGAFKYNGEGISRKLYINIKSVDLSSCKSISMGWMSLVDLHKQYIYKRLVTEHNDDPGKIIALITGDTSRIKDHQLDQIREIGIYHLLAISGTHITALVSIIFYTLTKVRCPLFLIKAIIFILLPIYTIYTGMAPSAIRAVLVALILLLLPKKLNKHSMNVLFGVFILITLISPQLIYNIGFQFSFFITFCILFALPILKDANIAKSMIFVSVIAQLSSSIISAAHFNQIQWIGILANLFFVPFYTFILFPASLIYFASLHFPIKVTIFTKCLNILLLIHDYFVSIFMKFSTLKWFTPELSSFFIAIAVFLIIVALILFVHKHYFLFLLILISIFFILTILPKSNDYRLTMLNVNQGDAILFETDKQESMLIDTGGVLIKKGMKDNHMLSKRKILPTLKKHGLPKINYLIITHPHVDHMGELSYLIGKYQIDHIIINANSFSLEQLKALTLQCKKHKVKLLDFKTFNHIVLSKADIRLLDATIQNSDDLNEHSIITYIQYNKYKMLFMGDASKHNESLLLNKYKLNNLDVLKVGHHGSKTSSSSNFVNIMHPKISLISVGQNNRYKLPSTEVITRLKAIGSKIYMTSLSGEVTITLSNSIQIKSQFGK</sequence>
<dbReference type="PANTHER" id="PTHR30619:SF1">
    <property type="entry name" value="RECOMBINATION PROTEIN 2"/>
    <property type="match status" value="1"/>
</dbReference>
<dbReference type="InterPro" id="IPR036866">
    <property type="entry name" value="RibonucZ/Hydroxyglut_hydro"/>
</dbReference>
<evidence type="ECO:0000256" key="2">
    <source>
        <dbReference type="ARBA" id="ARBA00022475"/>
    </source>
</evidence>
<feature type="domain" description="Metallo-beta-lactamase" evidence="7">
    <location>
        <begin position="441"/>
        <end position="646"/>
    </location>
</feature>
<dbReference type="EMBL" id="UHED01000001">
    <property type="protein sequence ID" value="SUM82889.1"/>
    <property type="molecule type" value="Genomic_DNA"/>
</dbReference>
<dbReference type="GO" id="GO:0030420">
    <property type="term" value="P:establishment of competence for transformation"/>
    <property type="evidence" value="ECO:0007669"/>
    <property type="project" value="InterPro"/>
</dbReference>
<dbReference type="Proteomes" id="UP000254707">
    <property type="component" value="Unassembled WGS sequence"/>
</dbReference>
<evidence type="ECO:0000313" key="9">
    <source>
        <dbReference type="Proteomes" id="UP000254707"/>
    </source>
</evidence>
<dbReference type="InterPro" id="IPR001279">
    <property type="entry name" value="Metallo-B-lactamas"/>
</dbReference>
<feature type="transmembrane region" description="Helical" evidence="6">
    <location>
        <begin position="267"/>
        <end position="284"/>
    </location>
</feature>
<dbReference type="InterPro" id="IPR004797">
    <property type="entry name" value="Competence_ComEC/Rec2"/>
</dbReference>
<dbReference type="SMART" id="SM00849">
    <property type="entry name" value="Lactamase_B"/>
    <property type="match status" value="1"/>
</dbReference>
<dbReference type="Gene3D" id="3.60.15.10">
    <property type="entry name" value="Ribonuclease Z/Hydroxyacylglutathione hydrolase-like"/>
    <property type="match status" value="1"/>
</dbReference>
<accession>A0A380HNJ1</accession>
<evidence type="ECO:0000313" key="8">
    <source>
        <dbReference type="EMBL" id="SUM82889.1"/>
    </source>
</evidence>
<feature type="transmembrane region" description="Helical" evidence="6">
    <location>
        <begin position="221"/>
        <end position="236"/>
    </location>
</feature>
<evidence type="ECO:0000259" key="7">
    <source>
        <dbReference type="SMART" id="SM00849"/>
    </source>
</evidence>
<keyword evidence="5 6" id="KW-0472">Membrane</keyword>
<evidence type="ECO:0000256" key="4">
    <source>
        <dbReference type="ARBA" id="ARBA00022989"/>
    </source>
</evidence>
<name>A0A380HNJ1_STASA</name>
<dbReference type="AlphaFoldDB" id="A0A380HNJ1"/>
<dbReference type="InterPro" id="IPR035681">
    <property type="entry name" value="ComA-like_MBL"/>
</dbReference>
<feature type="transmembrane region" description="Helical" evidence="6">
    <location>
        <begin position="318"/>
        <end position="341"/>
    </location>
</feature>
<feature type="transmembrane region" description="Helical" evidence="6">
    <location>
        <begin position="409"/>
        <end position="426"/>
    </location>
</feature>
<organism evidence="8 9">
    <name type="scientific">Staphylococcus saprophyticus</name>
    <dbReference type="NCBI Taxonomy" id="29385"/>
    <lineage>
        <taxon>Bacteria</taxon>
        <taxon>Bacillati</taxon>
        <taxon>Bacillota</taxon>
        <taxon>Bacilli</taxon>
        <taxon>Bacillales</taxon>
        <taxon>Staphylococcaceae</taxon>
        <taxon>Staphylococcus</taxon>
    </lineage>
</organism>
<dbReference type="Pfam" id="PF03772">
    <property type="entry name" value="Competence"/>
    <property type="match status" value="1"/>
</dbReference>
<evidence type="ECO:0000256" key="1">
    <source>
        <dbReference type="ARBA" id="ARBA00004651"/>
    </source>
</evidence>
<keyword evidence="3 6" id="KW-0812">Transmembrane</keyword>
<dbReference type="RefSeq" id="WP_002483146.1">
    <property type="nucleotide sequence ID" value="NZ_UHED01000001.1"/>
</dbReference>
<dbReference type="Pfam" id="PF00753">
    <property type="entry name" value="Lactamase_B"/>
    <property type="match status" value="1"/>
</dbReference>
<feature type="transmembrane region" description="Helical" evidence="6">
    <location>
        <begin position="243"/>
        <end position="261"/>
    </location>
</feature>
<dbReference type="CDD" id="cd07731">
    <property type="entry name" value="ComA-like_MBL-fold"/>
    <property type="match status" value="1"/>
</dbReference>
<feature type="transmembrane region" description="Helical" evidence="6">
    <location>
        <begin position="198"/>
        <end position="215"/>
    </location>
</feature>
<dbReference type="PANTHER" id="PTHR30619">
    <property type="entry name" value="DNA INTERNALIZATION/COMPETENCE PROTEIN COMEC/REC2"/>
    <property type="match status" value="1"/>
</dbReference>
<evidence type="ECO:0000256" key="6">
    <source>
        <dbReference type="SAM" id="Phobius"/>
    </source>
</evidence>
<dbReference type="NCBIfam" id="TIGR00360">
    <property type="entry name" value="ComEC_N-term"/>
    <property type="match status" value="1"/>
</dbReference>
<dbReference type="SUPFAM" id="SSF56281">
    <property type="entry name" value="Metallo-hydrolase/oxidoreductase"/>
    <property type="match status" value="1"/>
</dbReference>
<gene>
    <name evidence="8" type="ORF">NCTC7688_01455</name>
</gene>
<evidence type="ECO:0000256" key="5">
    <source>
        <dbReference type="ARBA" id="ARBA00023136"/>
    </source>
</evidence>
<keyword evidence="2" id="KW-1003">Cell membrane</keyword>
<dbReference type="NCBIfam" id="TIGR00361">
    <property type="entry name" value="ComEC_Rec2"/>
    <property type="match status" value="1"/>
</dbReference>
<dbReference type="InterPro" id="IPR052159">
    <property type="entry name" value="Competence_DNA_uptake"/>
</dbReference>
<proteinExistence type="predicted"/>
<feature type="transmembrane region" description="Helical" evidence="6">
    <location>
        <begin position="353"/>
        <end position="373"/>
    </location>
</feature>
<evidence type="ECO:0000256" key="3">
    <source>
        <dbReference type="ARBA" id="ARBA00022692"/>
    </source>
</evidence>
<dbReference type="InterPro" id="IPR004477">
    <property type="entry name" value="ComEC_N"/>
</dbReference>
<reference evidence="8 9" key="1">
    <citation type="submission" date="2018-06" db="EMBL/GenBank/DDBJ databases">
        <authorList>
            <consortium name="Pathogen Informatics"/>
            <person name="Doyle S."/>
        </authorList>
    </citation>
    <scope>NUCLEOTIDE SEQUENCE [LARGE SCALE GENOMIC DNA]</scope>
    <source>
        <strain evidence="8 9">NCTC7688</strain>
    </source>
</reference>
<feature type="transmembrane region" description="Helical" evidence="6">
    <location>
        <begin position="169"/>
        <end position="191"/>
    </location>
</feature>
<dbReference type="GO" id="GO:0005886">
    <property type="term" value="C:plasma membrane"/>
    <property type="evidence" value="ECO:0007669"/>
    <property type="project" value="UniProtKB-SubCell"/>
</dbReference>
<comment type="subcellular location">
    <subcellularLocation>
        <location evidence="1">Cell membrane</location>
        <topology evidence="1">Multi-pass membrane protein</topology>
    </subcellularLocation>
</comment>